<keyword evidence="5 7" id="KW-0472">Membrane</keyword>
<feature type="transmembrane region" description="Helical" evidence="7">
    <location>
        <begin position="325"/>
        <end position="349"/>
    </location>
</feature>
<dbReference type="InterPro" id="IPR005829">
    <property type="entry name" value="Sugar_transporter_CS"/>
</dbReference>
<feature type="transmembrane region" description="Helical" evidence="7">
    <location>
        <begin position="361"/>
        <end position="388"/>
    </location>
</feature>
<keyword evidence="4 7" id="KW-1133">Transmembrane helix</keyword>
<keyword evidence="10" id="KW-1185">Reference proteome</keyword>
<dbReference type="InterPro" id="IPR050360">
    <property type="entry name" value="MFS_Sugar_Transporters"/>
</dbReference>
<protein>
    <submittedName>
        <fullName evidence="9">Sugar porter (SP) family MFS transporter</fullName>
    </submittedName>
</protein>
<evidence type="ECO:0000259" key="8">
    <source>
        <dbReference type="PROSITE" id="PS50850"/>
    </source>
</evidence>
<dbReference type="InterPro" id="IPR003663">
    <property type="entry name" value="Sugar/inositol_transpt"/>
</dbReference>
<feature type="transmembrane region" description="Helical" evidence="7">
    <location>
        <begin position="7"/>
        <end position="32"/>
    </location>
</feature>
<dbReference type="PANTHER" id="PTHR48022:SF2">
    <property type="entry name" value="PLASTIDIC GLUCOSE TRANSPORTER 4"/>
    <property type="match status" value="1"/>
</dbReference>
<dbReference type="EMBL" id="JAUSQL010000001">
    <property type="protein sequence ID" value="MDP9831645.1"/>
    <property type="molecule type" value="Genomic_DNA"/>
</dbReference>
<keyword evidence="3 7" id="KW-0812">Transmembrane</keyword>
<dbReference type="RefSeq" id="WP_307634330.1">
    <property type="nucleotide sequence ID" value="NZ_JAUSQL010000001.1"/>
</dbReference>
<comment type="similarity">
    <text evidence="2 6">Belongs to the major facilitator superfamily. Sugar transporter (TC 2.A.1.1) family.</text>
</comment>
<dbReference type="PRINTS" id="PR00171">
    <property type="entry name" value="SUGRTRNSPORT"/>
</dbReference>
<sequence>MSSNNRLLQIAGAAALGGFLFGFDVAVINGAIGSVSGPETGFGLASWETGVIVSIVSLGAAIGAAIAGGIANRIGRVKVMIAAAVLFAISALMSGLSFSFLALVVWRLVGGFGVGISAVIAPAYIAEIAPADKRGRLGTLQQLAIAFGIFGAFITNFILVKVTGSADAEAWFGLTTWRWMFISELLPALLYGGFVLFLPESPRYLVSIGEDAKAERVIVNVGSDGDPQGRIEEIRASLSDHRPRFADLRDEKYGLRPVVWVALAFAFLIQMAGINNVLLYATDLWTTVGFAGNLSVFIPVLTSVIGIVMTLVGMAVIDRIGRRPLLLWGAVGMFVAMVVAAVTFTQGTLTDAGTLDLSGAWAFVALVSVHLVYIIFCGTWGVVLWVFLGEIFPNQIRTAGLGLATAGNWIGGTLITFLFPVTKEYIGLSGTYFSYAVVAAILIWLVVKHIPETKGVELEEMTYDLKQGGSE</sequence>
<feature type="transmembrane region" description="Helical" evidence="7">
    <location>
        <begin position="425"/>
        <end position="447"/>
    </location>
</feature>
<evidence type="ECO:0000256" key="1">
    <source>
        <dbReference type="ARBA" id="ARBA00004651"/>
    </source>
</evidence>
<evidence type="ECO:0000313" key="10">
    <source>
        <dbReference type="Proteomes" id="UP001230145"/>
    </source>
</evidence>
<dbReference type="InterPro" id="IPR005828">
    <property type="entry name" value="MFS_sugar_transport-like"/>
</dbReference>
<name>A0ABT9PHM4_9ACTO</name>
<feature type="domain" description="Major facilitator superfamily (MFS) profile" evidence="8">
    <location>
        <begin position="10"/>
        <end position="454"/>
    </location>
</feature>
<organism evidence="9 10">
    <name type="scientific">Trueperella abortisuis</name>
    <dbReference type="NCBI Taxonomy" id="445930"/>
    <lineage>
        <taxon>Bacteria</taxon>
        <taxon>Bacillati</taxon>
        <taxon>Actinomycetota</taxon>
        <taxon>Actinomycetes</taxon>
        <taxon>Actinomycetales</taxon>
        <taxon>Actinomycetaceae</taxon>
        <taxon>Trueperella</taxon>
    </lineage>
</organism>
<feature type="transmembrane region" description="Helical" evidence="7">
    <location>
        <begin position="104"/>
        <end position="125"/>
    </location>
</feature>
<feature type="transmembrane region" description="Helical" evidence="7">
    <location>
        <begin position="258"/>
        <end position="282"/>
    </location>
</feature>
<feature type="transmembrane region" description="Helical" evidence="7">
    <location>
        <begin position="79"/>
        <end position="98"/>
    </location>
</feature>
<reference evidence="9 10" key="1">
    <citation type="submission" date="2023-07" db="EMBL/GenBank/DDBJ databases">
        <title>Sequencing the genomes of 1000 actinobacteria strains.</title>
        <authorList>
            <person name="Klenk H.-P."/>
        </authorList>
    </citation>
    <scope>NUCLEOTIDE SEQUENCE [LARGE SCALE GENOMIC DNA]</scope>
    <source>
        <strain evidence="9 10">DSM 19515</strain>
    </source>
</reference>
<proteinExistence type="inferred from homology"/>
<dbReference type="Pfam" id="PF00083">
    <property type="entry name" value="Sugar_tr"/>
    <property type="match status" value="1"/>
</dbReference>
<feature type="transmembrane region" description="Helical" evidence="7">
    <location>
        <begin position="137"/>
        <end position="159"/>
    </location>
</feature>
<evidence type="ECO:0000256" key="2">
    <source>
        <dbReference type="ARBA" id="ARBA00010992"/>
    </source>
</evidence>
<comment type="caution">
    <text evidence="9">The sequence shown here is derived from an EMBL/GenBank/DDBJ whole genome shotgun (WGS) entry which is preliminary data.</text>
</comment>
<dbReference type="PANTHER" id="PTHR48022">
    <property type="entry name" value="PLASTIDIC GLUCOSE TRANSPORTER 4"/>
    <property type="match status" value="1"/>
</dbReference>
<dbReference type="InterPro" id="IPR020846">
    <property type="entry name" value="MFS_dom"/>
</dbReference>
<evidence type="ECO:0000256" key="5">
    <source>
        <dbReference type="ARBA" id="ARBA00023136"/>
    </source>
</evidence>
<feature type="transmembrane region" description="Helical" evidence="7">
    <location>
        <begin position="179"/>
        <end position="198"/>
    </location>
</feature>
<keyword evidence="6" id="KW-0813">Transport</keyword>
<feature type="transmembrane region" description="Helical" evidence="7">
    <location>
        <begin position="400"/>
        <end position="419"/>
    </location>
</feature>
<feature type="transmembrane region" description="Helical" evidence="7">
    <location>
        <begin position="44"/>
        <end position="67"/>
    </location>
</feature>
<dbReference type="Gene3D" id="1.20.1250.20">
    <property type="entry name" value="MFS general substrate transporter like domains"/>
    <property type="match status" value="1"/>
</dbReference>
<dbReference type="PROSITE" id="PS00216">
    <property type="entry name" value="SUGAR_TRANSPORT_1"/>
    <property type="match status" value="1"/>
</dbReference>
<evidence type="ECO:0000313" key="9">
    <source>
        <dbReference type="EMBL" id="MDP9831645.1"/>
    </source>
</evidence>
<gene>
    <name evidence="9" type="ORF">J2S45_000324</name>
</gene>
<evidence type="ECO:0000256" key="7">
    <source>
        <dbReference type="SAM" id="Phobius"/>
    </source>
</evidence>
<feature type="transmembrane region" description="Helical" evidence="7">
    <location>
        <begin position="294"/>
        <end position="313"/>
    </location>
</feature>
<dbReference type="PROSITE" id="PS00217">
    <property type="entry name" value="SUGAR_TRANSPORT_2"/>
    <property type="match status" value="1"/>
</dbReference>
<evidence type="ECO:0000256" key="4">
    <source>
        <dbReference type="ARBA" id="ARBA00022989"/>
    </source>
</evidence>
<comment type="subcellular location">
    <subcellularLocation>
        <location evidence="1">Cell membrane</location>
        <topology evidence="1">Multi-pass membrane protein</topology>
    </subcellularLocation>
</comment>
<dbReference type="SUPFAM" id="SSF103473">
    <property type="entry name" value="MFS general substrate transporter"/>
    <property type="match status" value="1"/>
</dbReference>
<dbReference type="PROSITE" id="PS50850">
    <property type="entry name" value="MFS"/>
    <property type="match status" value="1"/>
</dbReference>
<evidence type="ECO:0000256" key="3">
    <source>
        <dbReference type="ARBA" id="ARBA00022692"/>
    </source>
</evidence>
<dbReference type="Proteomes" id="UP001230145">
    <property type="component" value="Unassembled WGS sequence"/>
</dbReference>
<dbReference type="InterPro" id="IPR036259">
    <property type="entry name" value="MFS_trans_sf"/>
</dbReference>
<dbReference type="NCBIfam" id="TIGR00879">
    <property type="entry name" value="SP"/>
    <property type="match status" value="1"/>
</dbReference>
<accession>A0ABT9PHM4</accession>
<evidence type="ECO:0000256" key="6">
    <source>
        <dbReference type="RuleBase" id="RU003346"/>
    </source>
</evidence>